<accession>A0A3N4IAW1</accession>
<name>A0A3N4IAW1_ASCIM</name>
<dbReference type="AlphaFoldDB" id="A0A3N4IAW1"/>
<dbReference type="STRING" id="1160509.A0A3N4IAW1"/>
<keyword evidence="2" id="KW-1185">Reference proteome</keyword>
<evidence type="ECO:0000313" key="1">
    <source>
        <dbReference type="EMBL" id="RPA83225.1"/>
    </source>
</evidence>
<dbReference type="Proteomes" id="UP000275078">
    <property type="component" value="Unassembled WGS sequence"/>
</dbReference>
<sequence>MSSLSANEWIDIPFRACKDGTELHTLNNPPDQLQRELVTDELCKGLHTQVKLDQVLHGTNSNGTRASLITFTFRLVGSSAKRRFRKVSIRIRFKSERMPGLLDPEIASLWPAGDFFCNSTSDRKTSKFSVGVGNRDGPNSLMAFDFTGLTNVSARFEETTVSIVEDHSTLSGMAYIDKPYGIHAMPVNAVHFTLVENQSRESGVVRFLKTAVLLEHMKQAGTSKFSAQVMIEAEVDSKYTLTKGIQTLLGVISPTDPIFFDPTLPPKGTEELGEVDLTSLDSAPDLSTQPPIKWQSI</sequence>
<gene>
    <name evidence="1" type="ORF">BJ508DRAFT_413635</name>
</gene>
<dbReference type="EMBL" id="ML119666">
    <property type="protein sequence ID" value="RPA83225.1"/>
    <property type="molecule type" value="Genomic_DNA"/>
</dbReference>
<proteinExistence type="predicted"/>
<evidence type="ECO:0000313" key="2">
    <source>
        <dbReference type="Proteomes" id="UP000275078"/>
    </source>
</evidence>
<dbReference type="OrthoDB" id="3796612at2759"/>
<organism evidence="1 2">
    <name type="scientific">Ascobolus immersus RN42</name>
    <dbReference type="NCBI Taxonomy" id="1160509"/>
    <lineage>
        <taxon>Eukaryota</taxon>
        <taxon>Fungi</taxon>
        <taxon>Dikarya</taxon>
        <taxon>Ascomycota</taxon>
        <taxon>Pezizomycotina</taxon>
        <taxon>Pezizomycetes</taxon>
        <taxon>Pezizales</taxon>
        <taxon>Ascobolaceae</taxon>
        <taxon>Ascobolus</taxon>
    </lineage>
</organism>
<reference evidence="1 2" key="1">
    <citation type="journal article" date="2018" name="Nat. Ecol. Evol.">
        <title>Pezizomycetes genomes reveal the molecular basis of ectomycorrhizal truffle lifestyle.</title>
        <authorList>
            <person name="Murat C."/>
            <person name="Payen T."/>
            <person name="Noel B."/>
            <person name="Kuo A."/>
            <person name="Morin E."/>
            <person name="Chen J."/>
            <person name="Kohler A."/>
            <person name="Krizsan K."/>
            <person name="Balestrini R."/>
            <person name="Da Silva C."/>
            <person name="Montanini B."/>
            <person name="Hainaut M."/>
            <person name="Levati E."/>
            <person name="Barry K.W."/>
            <person name="Belfiori B."/>
            <person name="Cichocki N."/>
            <person name="Clum A."/>
            <person name="Dockter R.B."/>
            <person name="Fauchery L."/>
            <person name="Guy J."/>
            <person name="Iotti M."/>
            <person name="Le Tacon F."/>
            <person name="Lindquist E.A."/>
            <person name="Lipzen A."/>
            <person name="Malagnac F."/>
            <person name="Mello A."/>
            <person name="Molinier V."/>
            <person name="Miyauchi S."/>
            <person name="Poulain J."/>
            <person name="Riccioni C."/>
            <person name="Rubini A."/>
            <person name="Sitrit Y."/>
            <person name="Splivallo R."/>
            <person name="Traeger S."/>
            <person name="Wang M."/>
            <person name="Zifcakova L."/>
            <person name="Wipf D."/>
            <person name="Zambonelli A."/>
            <person name="Paolocci F."/>
            <person name="Nowrousian M."/>
            <person name="Ottonello S."/>
            <person name="Baldrian P."/>
            <person name="Spatafora J.W."/>
            <person name="Henrissat B."/>
            <person name="Nagy L.G."/>
            <person name="Aury J.M."/>
            <person name="Wincker P."/>
            <person name="Grigoriev I.V."/>
            <person name="Bonfante P."/>
            <person name="Martin F.M."/>
        </authorList>
    </citation>
    <scope>NUCLEOTIDE SEQUENCE [LARGE SCALE GENOMIC DNA]</scope>
    <source>
        <strain evidence="1 2">RN42</strain>
    </source>
</reference>
<protein>
    <submittedName>
        <fullName evidence="1">Uncharacterized protein</fullName>
    </submittedName>
</protein>